<dbReference type="EMBL" id="JAEDAE010000001">
    <property type="protein sequence ID" value="MBH8556432.1"/>
    <property type="molecule type" value="Genomic_DNA"/>
</dbReference>
<gene>
    <name evidence="1" type="ORF">I7X13_00135</name>
</gene>
<dbReference type="Proteomes" id="UP000625631">
    <property type="component" value="Unassembled WGS sequence"/>
</dbReference>
<accession>A0ABS0Q196</accession>
<sequence>MKHFVCLCLGAALLAACHKDDDVVECAPAVAPATFADLRATAPAVQTFTFDLNKAQTFSTRAGATLAFGANVFILPNRQLATGQAQLRVREIYSVPDMVLANLPTTAASSRQVLISGGEFDIQVWQGSTRLRLYPGWSANGAGRQVLKLTSPVPPAGLDTTPMLLWQQPAAAPSVAGTISDSSAWQLRADSTGRAIQVTTTTGPATTASYYNTSLPLDSLSLWNLDQFWHAYSANSSGPIGVTVPFTSTTTGTRVYFRPVGYNGLARGYASSAAPTTWSSYLPYGADVIAIVLQEREGLLYYGTQRLTTAAGTTVTPTLEALSAAEIIRRIRQL</sequence>
<dbReference type="PROSITE" id="PS51257">
    <property type="entry name" value="PROKAR_LIPOPROTEIN"/>
    <property type="match status" value="1"/>
</dbReference>
<evidence type="ECO:0000313" key="2">
    <source>
        <dbReference type="Proteomes" id="UP000625631"/>
    </source>
</evidence>
<organism evidence="1 2">
    <name type="scientific">Hymenobacter negativus</name>
    <dbReference type="NCBI Taxonomy" id="2795026"/>
    <lineage>
        <taxon>Bacteria</taxon>
        <taxon>Pseudomonadati</taxon>
        <taxon>Bacteroidota</taxon>
        <taxon>Cytophagia</taxon>
        <taxon>Cytophagales</taxon>
        <taxon>Hymenobacteraceae</taxon>
        <taxon>Hymenobacter</taxon>
    </lineage>
</organism>
<dbReference type="RefSeq" id="WP_198073897.1">
    <property type="nucleotide sequence ID" value="NZ_JAEDAE010000001.1"/>
</dbReference>
<evidence type="ECO:0000313" key="1">
    <source>
        <dbReference type="EMBL" id="MBH8556432.1"/>
    </source>
</evidence>
<comment type="caution">
    <text evidence="1">The sequence shown here is derived from an EMBL/GenBank/DDBJ whole genome shotgun (WGS) entry which is preliminary data.</text>
</comment>
<reference evidence="1 2" key="1">
    <citation type="submission" date="2020-12" db="EMBL/GenBank/DDBJ databases">
        <title>Hymenobacter sp.</title>
        <authorList>
            <person name="Kim M.K."/>
        </authorList>
    </citation>
    <scope>NUCLEOTIDE SEQUENCE [LARGE SCALE GENOMIC DNA]</scope>
    <source>
        <strain evidence="1 2">BT442</strain>
    </source>
</reference>
<keyword evidence="2" id="KW-1185">Reference proteome</keyword>
<protein>
    <submittedName>
        <fullName evidence="1">Uncharacterized protein</fullName>
    </submittedName>
</protein>
<name>A0ABS0Q196_9BACT</name>
<proteinExistence type="predicted"/>